<evidence type="ECO:0000256" key="1">
    <source>
        <dbReference type="ARBA" id="ARBA00022723"/>
    </source>
</evidence>
<name>A0A922AHN2_CARIL</name>
<dbReference type="SUPFAM" id="SSF57889">
    <property type="entry name" value="Cysteine-rich domain"/>
    <property type="match status" value="5"/>
</dbReference>
<dbReference type="PANTHER" id="PTHR32410">
    <property type="entry name" value="CYSTEINE/HISTIDINE-RICH C1 DOMAIN FAMILY PROTEIN"/>
    <property type="match status" value="1"/>
</dbReference>
<evidence type="ECO:0000256" key="4">
    <source>
        <dbReference type="ARBA" id="ARBA00022833"/>
    </source>
</evidence>
<dbReference type="AlphaFoldDB" id="A0A922AHN2"/>
<gene>
    <name evidence="6" type="ORF">I3842_14G112600</name>
</gene>
<feature type="domain" description="Phorbol-ester/DAG-type" evidence="5">
    <location>
        <begin position="182"/>
        <end position="234"/>
    </location>
</feature>
<proteinExistence type="predicted"/>
<dbReference type="InterPro" id="IPR002219">
    <property type="entry name" value="PKC_DAG/PE"/>
</dbReference>
<dbReference type="SMART" id="SM00109">
    <property type="entry name" value="C1"/>
    <property type="match status" value="4"/>
</dbReference>
<comment type="caution">
    <text evidence="6">The sequence shown here is derived from an EMBL/GenBank/DDBJ whole genome shotgun (WGS) entry which is preliminary data.</text>
</comment>
<keyword evidence="1" id="KW-0479">Metal-binding</keyword>
<dbReference type="PANTHER" id="PTHR32410:SF216">
    <property type="entry name" value="PHORBOL-ESTER_DAG-TYPE DOMAIN-CONTAINING PROTEIN"/>
    <property type="match status" value="1"/>
</dbReference>
<evidence type="ECO:0000313" key="6">
    <source>
        <dbReference type="EMBL" id="KAG6679066.1"/>
    </source>
</evidence>
<evidence type="ECO:0000313" key="7">
    <source>
        <dbReference type="Proteomes" id="UP000811246"/>
    </source>
</evidence>
<feature type="domain" description="Phorbol-ester/DAG-type" evidence="5">
    <location>
        <begin position="272"/>
        <end position="323"/>
    </location>
</feature>
<evidence type="ECO:0000256" key="2">
    <source>
        <dbReference type="ARBA" id="ARBA00022737"/>
    </source>
</evidence>
<dbReference type="EMBL" id="CM031838">
    <property type="protein sequence ID" value="KAG6679066.1"/>
    <property type="molecule type" value="Genomic_DNA"/>
</dbReference>
<dbReference type="GO" id="GO:0008270">
    <property type="term" value="F:zinc ion binding"/>
    <property type="evidence" value="ECO:0007669"/>
    <property type="project" value="UniProtKB-KW"/>
</dbReference>
<dbReference type="InterPro" id="IPR046349">
    <property type="entry name" value="C1-like_sf"/>
</dbReference>
<evidence type="ECO:0000256" key="3">
    <source>
        <dbReference type="ARBA" id="ARBA00022771"/>
    </source>
</evidence>
<keyword evidence="2" id="KW-0677">Repeat</keyword>
<dbReference type="InterPro" id="IPR043145">
    <property type="entry name" value="Znf_ZZ_sf"/>
</dbReference>
<organism evidence="6 7">
    <name type="scientific">Carya illinoinensis</name>
    <name type="common">Pecan</name>
    <dbReference type="NCBI Taxonomy" id="32201"/>
    <lineage>
        <taxon>Eukaryota</taxon>
        <taxon>Viridiplantae</taxon>
        <taxon>Streptophyta</taxon>
        <taxon>Embryophyta</taxon>
        <taxon>Tracheophyta</taxon>
        <taxon>Spermatophyta</taxon>
        <taxon>Magnoliopsida</taxon>
        <taxon>eudicotyledons</taxon>
        <taxon>Gunneridae</taxon>
        <taxon>Pentapetalae</taxon>
        <taxon>rosids</taxon>
        <taxon>fabids</taxon>
        <taxon>Fagales</taxon>
        <taxon>Juglandaceae</taxon>
        <taxon>Carya</taxon>
    </lineage>
</organism>
<keyword evidence="3" id="KW-0863">Zinc-finger</keyword>
<dbReference type="OrthoDB" id="938199at2759"/>
<dbReference type="Proteomes" id="UP000811246">
    <property type="component" value="Chromosome 14"/>
</dbReference>
<dbReference type="InterPro" id="IPR004146">
    <property type="entry name" value="DC1"/>
</dbReference>
<dbReference type="PROSITE" id="PS50081">
    <property type="entry name" value="ZF_DAG_PE_2"/>
    <property type="match status" value="2"/>
</dbReference>
<sequence>METKHFSHNHPLVFVEALEGDGEKEVVCSGCKESLVGLGYKCSTVCDFFLHKSCYELPHEIQHPMHPNHTLVLEQPSKDIRRSRYCVACLESCKNFYYHCNSCSFALDIKCASRWRINNTGDDHPQHTFTPIFKQIQFTCEACGVESKDIASMCSICQFLIHTKCAHFPRKVKIFAHDHSLTHAFSLCQVKKPDDVFCKLCRKKMDTKYSAYYCDQGCDYVAHLTCAYDLQASCPVDSSNITLDSQFHEQINLQDEGETVLGEIKHCSDHQRHSLCLSMNKELDDKFCEGCRQLILLDTSFYNCEQCNIFLHETCAKLPKKKRHLLHQHPLTLVSRGDCVFYCRACECYRKGFSYTCDECNSFSFDVQCSSLPETLKHESHQHSLLLAIYSTDQCKACSRLINDGYYRHRFVCTECDFALCFGCASLPLVARYEYDLHDFLKLTYGVEDDSGEYYCFICEERRNPDHWFYYCEKCDFAAHIRCIFMPLRRP</sequence>
<dbReference type="Pfam" id="PF03107">
    <property type="entry name" value="C1_2"/>
    <property type="match status" value="7"/>
</dbReference>
<evidence type="ECO:0000259" key="5">
    <source>
        <dbReference type="PROSITE" id="PS50081"/>
    </source>
</evidence>
<keyword evidence="4" id="KW-0862">Zinc</keyword>
<dbReference type="Gene3D" id="3.30.60.90">
    <property type="match status" value="1"/>
</dbReference>
<reference evidence="6" key="1">
    <citation type="submission" date="2021-01" db="EMBL/GenBank/DDBJ databases">
        <authorList>
            <person name="Lovell J.T."/>
            <person name="Bentley N."/>
            <person name="Bhattarai G."/>
            <person name="Jenkins J.W."/>
            <person name="Sreedasyam A."/>
            <person name="Alarcon Y."/>
            <person name="Bock C."/>
            <person name="Boston L."/>
            <person name="Carlson J."/>
            <person name="Cervantes K."/>
            <person name="Clermont K."/>
            <person name="Krom N."/>
            <person name="Kubenka K."/>
            <person name="Mamidi S."/>
            <person name="Mattison C."/>
            <person name="Monteros M."/>
            <person name="Pisani C."/>
            <person name="Plott C."/>
            <person name="Rajasekar S."/>
            <person name="Rhein H.S."/>
            <person name="Rohla C."/>
            <person name="Song M."/>
            <person name="Hilaire R.S."/>
            <person name="Shu S."/>
            <person name="Wells L."/>
            <person name="Wang X."/>
            <person name="Webber J."/>
            <person name="Heerema R.J."/>
            <person name="Klein P."/>
            <person name="Conner P."/>
            <person name="Grauke L."/>
            <person name="Grimwood J."/>
            <person name="Schmutz J."/>
            <person name="Randall J.J."/>
        </authorList>
    </citation>
    <scope>NUCLEOTIDE SEQUENCE</scope>
    <source>
        <tissue evidence="6">Leaf</tissue>
    </source>
</reference>
<dbReference type="InterPro" id="IPR053192">
    <property type="entry name" value="Vacuole_Formation_Reg"/>
</dbReference>
<dbReference type="EMBL" id="CM031838">
    <property type="protein sequence ID" value="KAG6679067.1"/>
    <property type="molecule type" value="Genomic_DNA"/>
</dbReference>
<protein>
    <recommendedName>
        <fullName evidence="5">Phorbol-ester/DAG-type domain-containing protein</fullName>
    </recommendedName>
</protein>
<accession>A0A922AHN2</accession>